<evidence type="ECO:0000256" key="1">
    <source>
        <dbReference type="ARBA" id="ARBA00022676"/>
    </source>
</evidence>
<reference evidence="8" key="1">
    <citation type="journal article" date="2019" name="Int. J. Syst. Evol. Microbiol.">
        <title>The Global Catalogue of Microorganisms (GCM) 10K type strain sequencing project: providing services to taxonomists for standard genome sequencing and annotation.</title>
        <authorList>
            <consortium name="The Broad Institute Genomics Platform"/>
            <consortium name="The Broad Institute Genome Sequencing Center for Infectious Disease"/>
            <person name="Wu L."/>
            <person name="Ma J."/>
        </authorList>
    </citation>
    <scope>NUCLEOTIDE SEQUENCE [LARGE SCALE GENOMIC DNA]</scope>
    <source>
        <strain evidence="8">CGMCC 1.12769</strain>
    </source>
</reference>
<feature type="binding site" evidence="5">
    <location>
        <position position="195"/>
    </location>
    <ligand>
        <name>substrate</name>
    </ligand>
</feature>
<keyword evidence="4 5" id="KW-0671">Queuosine biosynthesis</keyword>
<evidence type="ECO:0000256" key="4">
    <source>
        <dbReference type="ARBA" id="ARBA00022785"/>
    </source>
</evidence>
<keyword evidence="1 5" id="KW-0328">Glycosyltransferase</keyword>
<keyword evidence="5" id="KW-0862">Zinc</keyword>
<feature type="binding site" evidence="5">
    <location>
        <position position="152"/>
    </location>
    <ligand>
        <name>substrate</name>
    </ligand>
</feature>
<comment type="caution">
    <text evidence="7">The sequence shown here is derived from an EMBL/GenBank/DDBJ whole genome shotgun (WGS) entry which is preliminary data.</text>
</comment>
<dbReference type="HAMAP" id="MF_00168">
    <property type="entry name" value="Q_tRNA_Tgt"/>
    <property type="match status" value="1"/>
</dbReference>
<feature type="domain" description="tRNA-guanine(15) transglycosylase-like" evidence="6">
    <location>
        <begin position="19"/>
        <end position="373"/>
    </location>
</feature>
<dbReference type="NCBIfam" id="TIGR00449">
    <property type="entry name" value="tgt_general"/>
    <property type="match status" value="1"/>
</dbReference>
<dbReference type="Proteomes" id="UP000659344">
    <property type="component" value="Unassembled WGS sequence"/>
</dbReference>
<dbReference type="InterPro" id="IPR002616">
    <property type="entry name" value="tRNA_ribo_trans-like"/>
</dbReference>
<comment type="function">
    <text evidence="5">Catalyzes the base-exchange of a guanine (G) residue with the queuine precursor 7-aminomethyl-7-deazaguanine (PreQ1) at position 34 (anticodon wobble position) in tRNAs with GU(N) anticodons (tRNA-Asp, -Asn, -His and -Tyr). Catalysis occurs through a double-displacement mechanism. The nucleophile active site attacks the C1' of nucleotide 34 to detach the guanine base from the RNA, forming a covalent enzyme-RNA intermediate. The proton acceptor active site deprotonates the incoming PreQ1, allowing a nucleophilic attack on the C1' of the ribose to form the product. After dissociation, two additional enzymatic reactions on the tRNA convert PreQ1 to queuine (Q), resulting in the hypermodified nucleoside queuosine (7-(((4,5-cis-dihydroxy-2-cyclopenten-1-yl)amino)methyl)-7-deazaguanosine).</text>
</comment>
<evidence type="ECO:0000259" key="6">
    <source>
        <dbReference type="Pfam" id="PF01702"/>
    </source>
</evidence>
<proteinExistence type="inferred from homology"/>
<evidence type="ECO:0000256" key="3">
    <source>
        <dbReference type="ARBA" id="ARBA00022694"/>
    </source>
</evidence>
<feature type="binding site" evidence="5">
    <location>
        <begin position="98"/>
        <end position="102"/>
    </location>
    <ligand>
        <name>substrate</name>
    </ligand>
</feature>
<feature type="binding site" evidence="5">
    <location>
        <position position="310"/>
    </location>
    <ligand>
        <name>Zn(2+)</name>
        <dbReference type="ChEBI" id="CHEBI:29105"/>
    </ligand>
</feature>
<evidence type="ECO:0000313" key="8">
    <source>
        <dbReference type="Proteomes" id="UP000659344"/>
    </source>
</evidence>
<protein>
    <recommendedName>
        <fullName evidence="5">Queuine tRNA-ribosyltransferase</fullName>
        <ecNumber evidence="5">2.4.2.29</ecNumber>
    </recommendedName>
    <alternativeName>
        <fullName evidence="5">Guanine insertion enzyme</fullName>
    </alternativeName>
    <alternativeName>
        <fullName evidence="5">tRNA-guanine transglycosylase</fullName>
    </alternativeName>
</protein>
<dbReference type="Pfam" id="PF01702">
    <property type="entry name" value="TGT"/>
    <property type="match status" value="1"/>
</dbReference>
<feature type="binding site" evidence="5">
    <location>
        <position position="312"/>
    </location>
    <ligand>
        <name>Zn(2+)</name>
        <dbReference type="ChEBI" id="CHEBI:29105"/>
    </ligand>
</feature>
<dbReference type="SUPFAM" id="SSF51713">
    <property type="entry name" value="tRNA-guanine transglycosylase"/>
    <property type="match status" value="1"/>
</dbReference>
<comment type="subunit">
    <text evidence="5">Homodimer. Within each dimer, one monomer is responsible for RNA recognition and catalysis, while the other monomer binds to the replacement base PreQ1.</text>
</comment>
<keyword evidence="2 5" id="KW-0808">Transferase</keyword>
<sequence>MIIVAAAITYEHIKTCKQSGARLGRVHTPHGIIETPVFMPVGTQATVKTMSPEELKEMDARIILSNTYHLFLRPGHETIREAGGLHKFMNWDRAILTDSGGFQVFSLSDMRKISEEGVHFRSHLNGDKLFLSPEVAMEIQNALGSDIMMAFDECAPYPAEYDYVKHSMERTTRWAERCLKAHGRPEDQGLFAIVQGGMFEDLRKQSARDLTSLDFPGYAIGGLSVGEPKNLMYDVLDYTVPFLPQDKPRYLMGVGSPDALIEGSIRGIDMFDCVLPTRIARNGTTMTSQGRLVVRNAQYAKDFGPLDPECGCYTCRNYSRAYLRHLIKSDETFGLRLTTYHNLYFLINLMGKVRQAIMDDRLLDFRDEFFEQYGLFGNTKGF</sequence>
<dbReference type="PANTHER" id="PTHR46499:SF1">
    <property type="entry name" value="QUEUINE TRNA-RIBOSYLTRANSFERASE"/>
    <property type="match status" value="1"/>
</dbReference>
<keyword evidence="3 5" id="KW-0819">tRNA processing</keyword>
<comment type="catalytic activity">
    <reaction evidence="5">
        <text>7-aminomethyl-7-carbaguanine + guanosine(34) in tRNA = 7-aminomethyl-7-carbaguanosine(34) in tRNA + guanine</text>
        <dbReference type="Rhea" id="RHEA:24104"/>
        <dbReference type="Rhea" id="RHEA-COMP:10341"/>
        <dbReference type="Rhea" id="RHEA-COMP:10342"/>
        <dbReference type="ChEBI" id="CHEBI:16235"/>
        <dbReference type="ChEBI" id="CHEBI:58703"/>
        <dbReference type="ChEBI" id="CHEBI:74269"/>
        <dbReference type="ChEBI" id="CHEBI:82833"/>
        <dbReference type="EC" id="2.4.2.29"/>
    </reaction>
</comment>
<feature type="binding site" evidence="5">
    <location>
        <position position="315"/>
    </location>
    <ligand>
        <name>Zn(2+)</name>
        <dbReference type="ChEBI" id="CHEBI:29105"/>
    </ligand>
</feature>
<dbReference type="InterPro" id="IPR050076">
    <property type="entry name" value="ArchSynthase1/Queuine_TRR"/>
</dbReference>
<accession>A0ABQ1YLV1</accession>
<keyword evidence="8" id="KW-1185">Reference proteome</keyword>
<feature type="region of interest" description="RNA binding; important for wobble base 34 recognition" evidence="5">
    <location>
        <begin position="277"/>
        <end position="281"/>
    </location>
</feature>
<dbReference type="PANTHER" id="PTHR46499">
    <property type="entry name" value="QUEUINE TRNA-RIBOSYLTRANSFERASE"/>
    <property type="match status" value="1"/>
</dbReference>
<evidence type="ECO:0000256" key="5">
    <source>
        <dbReference type="HAMAP-Rule" id="MF_00168"/>
    </source>
</evidence>
<dbReference type="EC" id="2.4.2.29" evidence="5"/>
<organism evidence="7 8">
    <name type="scientific">Paenibacillus segetis</name>
    <dbReference type="NCBI Taxonomy" id="1325360"/>
    <lineage>
        <taxon>Bacteria</taxon>
        <taxon>Bacillati</taxon>
        <taxon>Bacillota</taxon>
        <taxon>Bacilli</taxon>
        <taxon>Bacillales</taxon>
        <taxon>Paenibacillaceae</taxon>
        <taxon>Paenibacillus</taxon>
    </lineage>
</organism>
<gene>
    <name evidence="5 7" type="primary">tgt</name>
    <name evidence="7" type="ORF">GCM10008013_32330</name>
</gene>
<feature type="active site" description="Proton acceptor" evidence="5">
    <location>
        <position position="98"/>
    </location>
</feature>
<dbReference type="EMBL" id="BMFT01000001">
    <property type="protein sequence ID" value="GGH29629.1"/>
    <property type="molecule type" value="Genomic_DNA"/>
</dbReference>
<keyword evidence="5" id="KW-0479">Metal-binding</keyword>
<comment type="cofactor">
    <cofactor evidence="5">
        <name>Zn(2+)</name>
        <dbReference type="ChEBI" id="CHEBI:29105"/>
    </cofactor>
    <text evidence="5">Binds 1 zinc ion per subunit.</text>
</comment>
<dbReference type="InterPro" id="IPR004803">
    <property type="entry name" value="TGT"/>
</dbReference>
<evidence type="ECO:0000256" key="2">
    <source>
        <dbReference type="ARBA" id="ARBA00022679"/>
    </source>
</evidence>
<feature type="region of interest" description="RNA binding" evidence="5">
    <location>
        <begin position="253"/>
        <end position="259"/>
    </location>
</feature>
<comment type="pathway">
    <text evidence="5">tRNA modification; tRNA-queuosine biosynthesis.</text>
</comment>
<dbReference type="Gene3D" id="3.20.20.105">
    <property type="entry name" value="Queuine tRNA-ribosyltransferase-like"/>
    <property type="match status" value="1"/>
</dbReference>
<dbReference type="NCBIfam" id="TIGR00430">
    <property type="entry name" value="Q_tRNA_tgt"/>
    <property type="match status" value="1"/>
</dbReference>
<feature type="binding site" evidence="5">
    <location>
        <position position="222"/>
    </location>
    <ligand>
        <name>substrate</name>
    </ligand>
</feature>
<feature type="binding site" evidence="5">
    <location>
        <position position="341"/>
    </location>
    <ligand>
        <name>Zn(2+)</name>
        <dbReference type="ChEBI" id="CHEBI:29105"/>
    </ligand>
</feature>
<feature type="active site" description="Nucleophile" evidence="5">
    <location>
        <position position="272"/>
    </location>
</feature>
<name>A0ABQ1YLV1_9BACL</name>
<dbReference type="InterPro" id="IPR036511">
    <property type="entry name" value="TGT-like_sf"/>
</dbReference>
<evidence type="ECO:0000313" key="7">
    <source>
        <dbReference type="EMBL" id="GGH29629.1"/>
    </source>
</evidence>
<comment type="similarity">
    <text evidence="5">Belongs to the queuine tRNA-ribosyltransferase family.</text>
</comment>